<reference evidence="1" key="1">
    <citation type="submission" date="2022-10" db="EMBL/GenBank/DDBJ databases">
        <title>Genome Sequence of Xylaria curta.</title>
        <authorList>
            <person name="Buettner E."/>
        </authorList>
    </citation>
    <scope>NUCLEOTIDE SEQUENCE</scope>
    <source>
        <strain evidence="1">Babe10</strain>
    </source>
</reference>
<name>A0ACC1PL12_9PEZI</name>
<comment type="caution">
    <text evidence="1">The sequence shown here is derived from an EMBL/GenBank/DDBJ whole genome shotgun (WGS) entry which is preliminary data.</text>
</comment>
<organism evidence="1 2">
    <name type="scientific">Xylaria curta</name>
    <dbReference type="NCBI Taxonomy" id="42375"/>
    <lineage>
        <taxon>Eukaryota</taxon>
        <taxon>Fungi</taxon>
        <taxon>Dikarya</taxon>
        <taxon>Ascomycota</taxon>
        <taxon>Pezizomycotina</taxon>
        <taxon>Sordariomycetes</taxon>
        <taxon>Xylariomycetidae</taxon>
        <taxon>Xylariales</taxon>
        <taxon>Xylariaceae</taxon>
        <taxon>Xylaria</taxon>
    </lineage>
</organism>
<accession>A0ACC1PL12</accession>
<protein>
    <submittedName>
        <fullName evidence="1">Uncharacterized protein</fullName>
    </submittedName>
</protein>
<gene>
    <name evidence="1" type="ORF">NUW58_g1824</name>
</gene>
<dbReference type="Proteomes" id="UP001143856">
    <property type="component" value="Unassembled WGS sequence"/>
</dbReference>
<evidence type="ECO:0000313" key="1">
    <source>
        <dbReference type="EMBL" id="KAJ2993495.1"/>
    </source>
</evidence>
<keyword evidence="2" id="KW-1185">Reference proteome</keyword>
<evidence type="ECO:0000313" key="2">
    <source>
        <dbReference type="Proteomes" id="UP001143856"/>
    </source>
</evidence>
<dbReference type="EMBL" id="JAPDGR010000213">
    <property type="protein sequence ID" value="KAJ2993495.1"/>
    <property type="molecule type" value="Genomic_DNA"/>
</dbReference>
<sequence>MLLRPKRASGSSRRDLQFSPDQTWLRGAKSFNFVDETQEVINIYETNSEENGSDNGGDNHRPTDSASPAERLNCHPHAVPSQEWNPPQPEEIEDSDLSRVEWALSLCSPTRDDLPTCPALKSLAMCPRSLAQLCALLNAGNLLDYGSISVDSLGASIQAQDDIQWPTESHASQRTWPLKDKHEAQLFCHWVRNMAPLFDLCDHERHFATVVPQRATTCPPLLNALLAASAKHSSCLGLINSLEADKYYQESLGTIIPVLSSHAVVRDENLLAAIVILRYIEEVDIPFSPAGPQSHLIGTRAFLSARDRNRTFGKLGKAVFWLALRQEIFMALIHSRSVHPDLLIEDIVSFSGPSDCDCDYANRVIVQAALCLQYCFGEKEQQLPAWEELNDSLQRWYAERPWQFYPISAEDNEDRFLPDSKYISDAVVTGLQHYYLARLILVAHNPNAPRLGPSRKMHQEEIDREMRGIVRTICGMAKANPHTIPAYVPASVSIVIAGDRFAHRDEQTILYKILEKAGEELAWPTMTVQKEMRSVWGW</sequence>
<proteinExistence type="predicted"/>